<feature type="coiled-coil region" evidence="6">
    <location>
        <begin position="471"/>
        <end position="513"/>
    </location>
</feature>
<evidence type="ECO:0000313" key="8">
    <source>
        <dbReference type="EMBL" id="THD27896.1"/>
    </source>
</evidence>
<comment type="subcellular location">
    <subcellularLocation>
        <location evidence="1">Membrane</location>
    </subcellularLocation>
</comment>
<dbReference type="PANTHER" id="PTHR47535:SF1">
    <property type="entry name" value="NESPRIN-1"/>
    <property type="match status" value="1"/>
</dbReference>
<protein>
    <submittedName>
        <fullName evidence="8">Nesprin-1</fullName>
    </submittedName>
</protein>
<comment type="caution">
    <text evidence="8">The sequence shown here is derived from an EMBL/GenBank/DDBJ whole genome shotgun (WGS) entry which is preliminary data.</text>
</comment>
<gene>
    <name evidence="8" type="ORF">D915_001203</name>
</gene>
<dbReference type="GO" id="GO:0034993">
    <property type="term" value="C:meiotic nuclear membrane microtubule tethering complex"/>
    <property type="evidence" value="ECO:0007669"/>
    <property type="project" value="TreeGrafter"/>
</dbReference>
<evidence type="ECO:0000256" key="6">
    <source>
        <dbReference type="SAM" id="Coils"/>
    </source>
</evidence>
<dbReference type="GO" id="GO:0005640">
    <property type="term" value="C:nuclear outer membrane"/>
    <property type="evidence" value="ECO:0007669"/>
    <property type="project" value="TreeGrafter"/>
</dbReference>
<dbReference type="InterPro" id="IPR052403">
    <property type="entry name" value="LINC-complex_assoc"/>
</dbReference>
<accession>A0A4E0RIN2</accession>
<keyword evidence="4" id="KW-1133">Transmembrane helix</keyword>
<dbReference type="GO" id="GO:0007097">
    <property type="term" value="P:nuclear migration"/>
    <property type="evidence" value="ECO:0007669"/>
    <property type="project" value="TreeGrafter"/>
</dbReference>
<sequence length="669" mass="75549">MQRVHCLANIKTALEFLESKNIEEQEEILLEILGLPAGSGRSRGSAKHILKQWVQEIFNGFFWSLCRKYEVKVNDFGPSWRDGIAFNAMVHNIDSRLVRMEDLKQRSHRENLEHAFSQAEAHLGIPRLLDPEDVDVDRPDEKSIMTYVAQFFKAYPDGGKRKTVEEAPDSTSLIDESANARELIAAIRKTEAEVSTEMNRKNVSLSEQFQLEADWEQASTNNSNTSSDLEIATEALASLRDTLDTWRWKLDSMVPGDLGKIARWICQAEQWLKATSRSWYQSVTGSKLIAVTGRHDESWRPSSADPPNSPPSSLKVVQLIEEKKEVFGLNNARATTMRDLLSSTQTQTDSQLEFVPKFLVEQLGKRIADVIGREPGCTAVLEAARARRKFLDLLYADNIVETEKGVTIRNRRKTSTVGLEHRLVDWTVAVDGLQSSENKQTIEQMLIDYEWIKEAQSVALQLGASGDHELIQSLKKRLAGLNEQVGNLKAAEANKLENARREEQAQAEFELVQYLDKVEEWTSTVDRFLNPASKQGTEEERIMCTSRELDKLMDRLNELITMQSKAQENLQIAIRIANSPPLQPGESKSQARLSHVEVQMEHLYPTLTSQVANLKDLVEKTQHIESGLAQIERAVKQVEMWHGKLFSSVSPEGVANNSNIFAEVSLNSV</sequence>
<proteinExistence type="predicted"/>
<dbReference type="EMBL" id="JXXN02000290">
    <property type="protein sequence ID" value="THD27896.1"/>
    <property type="molecule type" value="Genomic_DNA"/>
</dbReference>
<dbReference type="SMART" id="SM00033">
    <property type="entry name" value="CH"/>
    <property type="match status" value="1"/>
</dbReference>
<dbReference type="Gene3D" id="1.10.418.10">
    <property type="entry name" value="Calponin-like domain"/>
    <property type="match status" value="1"/>
</dbReference>
<keyword evidence="2" id="KW-0812">Transmembrane</keyword>
<dbReference type="InterPro" id="IPR047291">
    <property type="entry name" value="CH_SYNE1_rpt2"/>
</dbReference>
<keyword evidence="9" id="KW-1185">Reference proteome</keyword>
<dbReference type="Proteomes" id="UP000230066">
    <property type="component" value="Unassembled WGS sequence"/>
</dbReference>
<evidence type="ECO:0000259" key="7">
    <source>
        <dbReference type="PROSITE" id="PS50021"/>
    </source>
</evidence>
<name>A0A4E0RIN2_FASHE</name>
<dbReference type="GO" id="GO:0005737">
    <property type="term" value="C:cytoplasm"/>
    <property type="evidence" value="ECO:0007669"/>
    <property type="project" value="TreeGrafter"/>
</dbReference>
<dbReference type="GO" id="GO:0051015">
    <property type="term" value="F:actin filament binding"/>
    <property type="evidence" value="ECO:0007669"/>
    <property type="project" value="TreeGrafter"/>
</dbReference>
<evidence type="ECO:0000256" key="4">
    <source>
        <dbReference type="ARBA" id="ARBA00022989"/>
    </source>
</evidence>
<dbReference type="AlphaFoldDB" id="A0A4E0RIN2"/>
<dbReference type="CDD" id="cd21243">
    <property type="entry name" value="CH_SYNE1_rpt2"/>
    <property type="match status" value="1"/>
</dbReference>
<dbReference type="InterPro" id="IPR001715">
    <property type="entry name" value="CH_dom"/>
</dbReference>
<keyword evidence="6" id="KW-0175">Coiled coil</keyword>
<reference evidence="8" key="1">
    <citation type="submission" date="2019-03" db="EMBL/GenBank/DDBJ databases">
        <title>Improved annotation for the trematode Fasciola hepatica.</title>
        <authorList>
            <person name="Choi Y.-J."/>
            <person name="Martin J."/>
            <person name="Mitreva M."/>
        </authorList>
    </citation>
    <scope>NUCLEOTIDE SEQUENCE [LARGE SCALE GENOMIC DNA]</scope>
</reference>
<dbReference type="Pfam" id="PF00307">
    <property type="entry name" value="CH"/>
    <property type="match status" value="1"/>
</dbReference>
<keyword evidence="5" id="KW-0472">Membrane</keyword>
<dbReference type="FunFam" id="1.10.418.10:FF:000057">
    <property type="entry name" value="Calmin"/>
    <property type="match status" value="1"/>
</dbReference>
<evidence type="ECO:0000256" key="1">
    <source>
        <dbReference type="ARBA" id="ARBA00004370"/>
    </source>
</evidence>
<dbReference type="SUPFAM" id="SSF47576">
    <property type="entry name" value="Calponin-homology domain, CH-domain"/>
    <property type="match status" value="1"/>
</dbReference>
<organism evidence="8 9">
    <name type="scientific">Fasciola hepatica</name>
    <name type="common">Liver fluke</name>
    <dbReference type="NCBI Taxonomy" id="6192"/>
    <lineage>
        <taxon>Eukaryota</taxon>
        <taxon>Metazoa</taxon>
        <taxon>Spiralia</taxon>
        <taxon>Lophotrochozoa</taxon>
        <taxon>Platyhelminthes</taxon>
        <taxon>Trematoda</taxon>
        <taxon>Digenea</taxon>
        <taxon>Plagiorchiida</taxon>
        <taxon>Echinostomata</taxon>
        <taxon>Echinostomatoidea</taxon>
        <taxon>Fasciolidae</taxon>
        <taxon>Fasciola</taxon>
    </lineage>
</organism>
<evidence type="ECO:0000256" key="2">
    <source>
        <dbReference type="ARBA" id="ARBA00022692"/>
    </source>
</evidence>
<dbReference type="PANTHER" id="PTHR47535">
    <property type="entry name" value="MUSCLE-SPECIFIC PROTEIN 300 KDA, ISOFORM G"/>
    <property type="match status" value="1"/>
</dbReference>
<keyword evidence="3" id="KW-0677">Repeat</keyword>
<evidence type="ECO:0000313" key="9">
    <source>
        <dbReference type="Proteomes" id="UP000230066"/>
    </source>
</evidence>
<evidence type="ECO:0000256" key="3">
    <source>
        <dbReference type="ARBA" id="ARBA00022737"/>
    </source>
</evidence>
<evidence type="ECO:0000256" key="5">
    <source>
        <dbReference type="ARBA" id="ARBA00023136"/>
    </source>
</evidence>
<dbReference type="PROSITE" id="PS50021">
    <property type="entry name" value="CH"/>
    <property type="match status" value="1"/>
</dbReference>
<dbReference type="InterPro" id="IPR036872">
    <property type="entry name" value="CH_dom_sf"/>
</dbReference>
<feature type="domain" description="Calponin-homology (CH)" evidence="7">
    <location>
        <begin position="44"/>
        <end position="156"/>
    </location>
</feature>